<feature type="non-terminal residue" evidence="8">
    <location>
        <position position="1"/>
    </location>
</feature>
<feature type="transmembrane region" description="Helical" evidence="6">
    <location>
        <begin position="20"/>
        <end position="45"/>
    </location>
</feature>
<feature type="domain" description="Rhodopsin" evidence="7">
    <location>
        <begin position="41"/>
        <end position="282"/>
    </location>
</feature>
<feature type="non-terminal residue" evidence="8">
    <location>
        <position position="291"/>
    </location>
</feature>
<proteinExistence type="inferred from homology"/>
<evidence type="ECO:0000313" key="8">
    <source>
        <dbReference type="EMBL" id="OCK77028.1"/>
    </source>
</evidence>
<evidence type="ECO:0000256" key="4">
    <source>
        <dbReference type="ARBA" id="ARBA00023136"/>
    </source>
</evidence>
<dbReference type="PANTHER" id="PTHR33048">
    <property type="entry name" value="PTH11-LIKE INTEGRAL MEMBRANE PROTEIN (AFU_ORTHOLOGUE AFUA_5G11245)"/>
    <property type="match status" value="1"/>
</dbReference>
<feature type="transmembrane region" description="Helical" evidence="6">
    <location>
        <begin position="140"/>
        <end position="164"/>
    </location>
</feature>
<evidence type="ECO:0000256" key="2">
    <source>
        <dbReference type="ARBA" id="ARBA00022692"/>
    </source>
</evidence>
<dbReference type="PANTHER" id="PTHR33048:SF129">
    <property type="entry name" value="INTEGRAL MEMBRANE PROTEIN-RELATED"/>
    <property type="match status" value="1"/>
</dbReference>
<dbReference type="Proteomes" id="UP000250266">
    <property type="component" value="Unassembled WGS sequence"/>
</dbReference>
<gene>
    <name evidence="8" type="ORF">K432DRAFT_282427</name>
</gene>
<organism evidence="8 9">
    <name type="scientific">Lepidopterella palustris CBS 459.81</name>
    <dbReference type="NCBI Taxonomy" id="1314670"/>
    <lineage>
        <taxon>Eukaryota</taxon>
        <taxon>Fungi</taxon>
        <taxon>Dikarya</taxon>
        <taxon>Ascomycota</taxon>
        <taxon>Pezizomycotina</taxon>
        <taxon>Dothideomycetes</taxon>
        <taxon>Pleosporomycetidae</taxon>
        <taxon>Mytilinidiales</taxon>
        <taxon>Argynnaceae</taxon>
        <taxon>Lepidopterella</taxon>
    </lineage>
</organism>
<dbReference type="InterPro" id="IPR052337">
    <property type="entry name" value="SAT4-like"/>
</dbReference>
<evidence type="ECO:0000256" key="6">
    <source>
        <dbReference type="SAM" id="Phobius"/>
    </source>
</evidence>
<dbReference type="OrthoDB" id="5401779at2759"/>
<accession>A0A8E2JC56</accession>
<comment type="subcellular location">
    <subcellularLocation>
        <location evidence="1">Membrane</location>
        <topology evidence="1">Multi-pass membrane protein</topology>
    </subcellularLocation>
</comment>
<name>A0A8E2JC56_9PEZI</name>
<feature type="transmembrane region" description="Helical" evidence="6">
    <location>
        <begin position="219"/>
        <end position="242"/>
    </location>
</feature>
<evidence type="ECO:0000313" key="9">
    <source>
        <dbReference type="Proteomes" id="UP000250266"/>
    </source>
</evidence>
<keyword evidence="2 6" id="KW-0812">Transmembrane</keyword>
<dbReference type="GO" id="GO:0016020">
    <property type="term" value="C:membrane"/>
    <property type="evidence" value="ECO:0007669"/>
    <property type="project" value="UniProtKB-SubCell"/>
</dbReference>
<feature type="transmembrane region" description="Helical" evidence="6">
    <location>
        <begin position="105"/>
        <end position="128"/>
    </location>
</feature>
<keyword evidence="9" id="KW-1185">Reference proteome</keyword>
<sequence>PISPNVTSLPLPNQKDTKTRVSLVIGVEVSTTSVMAVFVFARFYMRTFVKRVLGTDDWAMGAAAVCFFITNARSIINCVETRHALGLHIWNISLKDLALAAKVRAIGYISVLLFMTCTTLTKISMCLTYLRILYARSDRIFCYCAMIFVLASWICISIIIIFLVAHLSSPWDLANVPLNQEAAILSSATMNSISDFLVFLWPLRTLWTVKLPTRQRFGLVFVFSVGCIVCVAGICRMAYLIRFFKSPDVFYDGAVIYVICAIEANVGVICGCLPALKPLLARYFHCIFGNT</sequence>
<feature type="transmembrane region" description="Helical" evidence="6">
    <location>
        <begin position="184"/>
        <end position="207"/>
    </location>
</feature>
<evidence type="ECO:0000256" key="3">
    <source>
        <dbReference type="ARBA" id="ARBA00022989"/>
    </source>
</evidence>
<keyword evidence="4 6" id="KW-0472">Membrane</keyword>
<dbReference type="EMBL" id="KV745160">
    <property type="protein sequence ID" value="OCK77028.1"/>
    <property type="molecule type" value="Genomic_DNA"/>
</dbReference>
<comment type="similarity">
    <text evidence="5">Belongs to the SAT4 family.</text>
</comment>
<dbReference type="InterPro" id="IPR049326">
    <property type="entry name" value="Rhodopsin_dom_fungi"/>
</dbReference>
<keyword evidence="3 6" id="KW-1133">Transmembrane helix</keyword>
<evidence type="ECO:0000256" key="1">
    <source>
        <dbReference type="ARBA" id="ARBA00004141"/>
    </source>
</evidence>
<evidence type="ECO:0000259" key="7">
    <source>
        <dbReference type="Pfam" id="PF20684"/>
    </source>
</evidence>
<reference evidence="8 9" key="1">
    <citation type="journal article" date="2016" name="Nat. Commun.">
        <title>Ectomycorrhizal ecology is imprinted in the genome of the dominant symbiotic fungus Cenococcum geophilum.</title>
        <authorList>
            <consortium name="DOE Joint Genome Institute"/>
            <person name="Peter M."/>
            <person name="Kohler A."/>
            <person name="Ohm R.A."/>
            <person name="Kuo A."/>
            <person name="Krutzmann J."/>
            <person name="Morin E."/>
            <person name="Arend M."/>
            <person name="Barry K.W."/>
            <person name="Binder M."/>
            <person name="Choi C."/>
            <person name="Clum A."/>
            <person name="Copeland A."/>
            <person name="Grisel N."/>
            <person name="Haridas S."/>
            <person name="Kipfer T."/>
            <person name="LaButti K."/>
            <person name="Lindquist E."/>
            <person name="Lipzen A."/>
            <person name="Maire R."/>
            <person name="Meier B."/>
            <person name="Mihaltcheva S."/>
            <person name="Molinier V."/>
            <person name="Murat C."/>
            <person name="Poggeler S."/>
            <person name="Quandt C.A."/>
            <person name="Sperisen C."/>
            <person name="Tritt A."/>
            <person name="Tisserant E."/>
            <person name="Crous P.W."/>
            <person name="Henrissat B."/>
            <person name="Nehls U."/>
            <person name="Egli S."/>
            <person name="Spatafora J.W."/>
            <person name="Grigoriev I.V."/>
            <person name="Martin F.M."/>
        </authorList>
    </citation>
    <scope>NUCLEOTIDE SEQUENCE [LARGE SCALE GENOMIC DNA]</scope>
    <source>
        <strain evidence="8 9">CBS 459.81</strain>
    </source>
</reference>
<evidence type="ECO:0000256" key="5">
    <source>
        <dbReference type="ARBA" id="ARBA00038359"/>
    </source>
</evidence>
<dbReference type="Pfam" id="PF20684">
    <property type="entry name" value="Fung_rhodopsin"/>
    <property type="match status" value="1"/>
</dbReference>
<feature type="transmembrane region" description="Helical" evidence="6">
    <location>
        <begin position="254"/>
        <end position="276"/>
    </location>
</feature>
<protein>
    <recommendedName>
        <fullName evidence="7">Rhodopsin domain-containing protein</fullName>
    </recommendedName>
</protein>
<dbReference type="AlphaFoldDB" id="A0A8E2JC56"/>